<name>A0A3P6F2M9_BRAOL</name>
<organism evidence="1">
    <name type="scientific">Brassica oleracea</name>
    <name type="common">Wild cabbage</name>
    <dbReference type="NCBI Taxonomy" id="3712"/>
    <lineage>
        <taxon>Eukaryota</taxon>
        <taxon>Viridiplantae</taxon>
        <taxon>Streptophyta</taxon>
        <taxon>Embryophyta</taxon>
        <taxon>Tracheophyta</taxon>
        <taxon>Spermatophyta</taxon>
        <taxon>Magnoliopsida</taxon>
        <taxon>eudicotyledons</taxon>
        <taxon>Gunneridae</taxon>
        <taxon>Pentapetalae</taxon>
        <taxon>rosids</taxon>
        <taxon>malvids</taxon>
        <taxon>Brassicales</taxon>
        <taxon>Brassicaceae</taxon>
        <taxon>Brassiceae</taxon>
        <taxon>Brassica</taxon>
    </lineage>
</organism>
<dbReference type="AlphaFoldDB" id="A0A3P6F2M9"/>
<sequence length="43" mass="5025">MTSSAFSPLPQRRTMEGIPTQRWCGKNVVVLVSRTKKNPYRRF</sequence>
<evidence type="ECO:0000313" key="1">
    <source>
        <dbReference type="EMBL" id="VDD37649.1"/>
    </source>
</evidence>
<protein>
    <submittedName>
        <fullName evidence="1">Uncharacterized protein</fullName>
    </submittedName>
</protein>
<gene>
    <name evidence="1" type="ORF">BOLC7T43209H</name>
</gene>
<accession>A0A3P6F2M9</accession>
<reference evidence="1" key="1">
    <citation type="submission" date="2018-11" db="EMBL/GenBank/DDBJ databases">
        <authorList>
            <consortium name="Genoscope - CEA"/>
            <person name="William W."/>
        </authorList>
    </citation>
    <scope>NUCLEOTIDE SEQUENCE</scope>
</reference>
<dbReference type="EMBL" id="LR031876">
    <property type="protein sequence ID" value="VDD37649.1"/>
    <property type="molecule type" value="Genomic_DNA"/>
</dbReference>
<proteinExistence type="predicted"/>